<evidence type="ECO:0000313" key="2">
    <source>
        <dbReference type="EMBL" id="NMW65610.1"/>
    </source>
</evidence>
<feature type="domain" description="InsA N-terminal zinc ribbon" evidence="1">
    <location>
        <begin position="5"/>
        <end position="31"/>
    </location>
</feature>
<accession>A0A7Y0U2C3</accession>
<evidence type="ECO:0000313" key="3">
    <source>
        <dbReference type="Proteomes" id="UP000578252"/>
    </source>
</evidence>
<dbReference type="GO" id="GO:0006313">
    <property type="term" value="P:DNA transposition"/>
    <property type="evidence" value="ECO:0007669"/>
    <property type="project" value="InterPro"/>
</dbReference>
<dbReference type="Pfam" id="PF03811">
    <property type="entry name" value="Zn_ribbon_InsA"/>
    <property type="match status" value="1"/>
</dbReference>
<proteinExistence type="predicted"/>
<dbReference type="AlphaFoldDB" id="A0A7Y0U2C3"/>
<protein>
    <submittedName>
        <fullName evidence="2">IS1 family transposase</fullName>
    </submittedName>
</protein>
<comment type="caution">
    <text evidence="2">The sequence shown here is derived from an EMBL/GenBank/DDBJ whole genome shotgun (WGS) entry which is preliminary data.</text>
</comment>
<gene>
    <name evidence="2" type="ORF">HHJ78_08795</name>
</gene>
<sequence length="35" mass="3947">MNMMKCPACNTPLKRNGKTSSGSQRWRCKECGRSV</sequence>
<dbReference type="Proteomes" id="UP000578252">
    <property type="component" value="Unassembled WGS sequence"/>
</dbReference>
<organism evidence="2 3">
    <name type="scientific">Mobiluncus mulieris</name>
    <dbReference type="NCBI Taxonomy" id="2052"/>
    <lineage>
        <taxon>Bacteria</taxon>
        <taxon>Bacillati</taxon>
        <taxon>Actinomycetota</taxon>
        <taxon>Actinomycetes</taxon>
        <taxon>Actinomycetales</taxon>
        <taxon>Actinomycetaceae</taxon>
        <taxon>Mobiluncus</taxon>
    </lineage>
</organism>
<dbReference type="InterPro" id="IPR003220">
    <property type="entry name" value="InsA_N_dom_Znf"/>
</dbReference>
<evidence type="ECO:0000259" key="1">
    <source>
        <dbReference type="Pfam" id="PF03811"/>
    </source>
</evidence>
<reference evidence="2 3" key="1">
    <citation type="submission" date="2020-04" db="EMBL/GenBank/DDBJ databases">
        <title>Antimicrobial susceptibility and clonality of vaginal-derived multi-drug resistant Mobiluncus isolates in China.</title>
        <authorList>
            <person name="Zhang X."/>
        </authorList>
    </citation>
    <scope>NUCLEOTIDE SEQUENCE [LARGE SCALE GENOMIC DNA]</scope>
    <source>
        <strain evidence="2 3">13</strain>
    </source>
</reference>
<dbReference type="EMBL" id="JABCUR010000008">
    <property type="protein sequence ID" value="NMW65610.1"/>
    <property type="molecule type" value="Genomic_DNA"/>
</dbReference>
<name>A0A7Y0U2C3_9ACTO</name>